<feature type="domain" description="THAP9-like helix-turn-helix" evidence="1">
    <location>
        <begin position="178"/>
        <end position="226"/>
    </location>
</feature>
<evidence type="ECO:0000313" key="3">
    <source>
        <dbReference type="Proteomes" id="UP000075809"/>
    </source>
</evidence>
<dbReference type="AlphaFoldDB" id="A0A151WJK2"/>
<reference evidence="2 3" key="1">
    <citation type="submission" date="2015-09" db="EMBL/GenBank/DDBJ databases">
        <title>Trachymyrmex zeteki WGS genome.</title>
        <authorList>
            <person name="Nygaard S."/>
            <person name="Hu H."/>
            <person name="Boomsma J."/>
            <person name="Zhang G."/>
        </authorList>
    </citation>
    <scope>NUCLEOTIDE SEQUENCE [LARGE SCALE GENOMIC DNA]</scope>
    <source>
        <strain evidence="2">Tzet28-1</strain>
        <tissue evidence="2">Whole body</tissue>
    </source>
</reference>
<dbReference type="Pfam" id="PF12017">
    <property type="entry name" value="Tnp_P_element"/>
    <property type="match status" value="1"/>
</dbReference>
<keyword evidence="3" id="KW-1185">Reference proteome</keyword>
<evidence type="ECO:0000313" key="2">
    <source>
        <dbReference type="EMBL" id="KYQ47875.1"/>
    </source>
</evidence>
<name>A0A151WJK2_9HYME</name>
<protein>
    <recommendedName>
        <fullName evidence="1">THAP9-like helix-turn-helix domain-containing protein</fullName>
    </recommendedName>
</protein>
<dbReference type="InterPro" id="IPR021896">
    <property type="entry name" value="THAP9-like_HTH"/>
</dbReference>
<dbReference type="EMBL" id="KQ983048">
    <property type="protein sequence ID" value="KYQ47875.1"/>
    <property type="molecule type" value="Genomic_DNA"/>
</dbReference>
<evidence type="ECO:0000259" key="1">
    <source>
        <dbReference type="Pfam" id="PF12017"/>
    </source>
</evidence>
<proteinExistence type="predicted"/>
<accession>A0A151WJK2</accession>
<dbReference type="Proteomes" id="UP000075809">
    <property type="component" value="Unassembled WGS sequence"/>
</dbReference>
<organism evidence="2 3">
    <name type="scientific">Mycetomoellerius zeteki</name>
    <dbReference type="NCBI Taxonomy" id="64791"/>
    <lineage>
        <taxon>Eukaryota</taxon>
        <taxon>Metazoa</taxon>
        <taxon>Ecdysozoa</taxon>
        <taxon>Arthropoda</taxon>
        <taxon>Hexapoda</taxon>
        <taxon>Insecta</taxon>
        <taxon>Pterygota</taxon>
        <taxon>Neoptera</taxon>
        <taxon>Endopterygota</taxon>
        <taxon>Hymenoptera</taxon>
        <taxon>Apocrita</taxon>
        <taxon>Aculeata</taxon>
        <taxon>Formicoidea</taxon>
        <taxon>Formicidae</taxon>
        <taxon>Myrmicinae</taxon>
        <taxon>Mycetomoellerius</taxon>
    </lineage>
</organism>
<sequence length="229" mass="27276">MSITPKKQKKSGKGLLRTMNDNAIDYKKVSSERRRLVEELHAPARRNFPRRRVIVRGYDNLWPVTYLVENYREKSVAGVFYEHELHHATHPDDFAEESDAELRKFRICSKHFSTNMIYPSGRLKKNAEPVLRFRLEARDKIINRLRKKILIGDLPDKSILNALFRRVQGFLLTFLIMQLFHKERNVYTDEEKQLAKKMHYTSPSLYRKMREEFGFILPSEGTIKTWFNM</sequence>
<gene>
    <name evidence="2" type="ORF">ALC60_13084</name>
</gene>